<proteinExistence type="predicted"/>
<dbReference type="EMBL" id="SJSN01000002">
    <property type="protein sequence ID" value="TCD12091.1"/>
    <property type="molecule type" value="Genomic_DNA"/>
</dbReference>
<evidence type="ECO:0000256" key="2">
    <source>
        <dbReference type="SAM" id="SignalP"/>
    </source>
</evidence>
<reference evidence="3 4" key="1">
    <citation type="submission" date="2019-02" db="EMBL/GenBank/DDBJ databases">
        <title>Pedobacter sp. RP-3-11 sp. nov., isolated from Arctic soil.</title>
        <authorList>
            <person name="Dahal R.H."/>
        </authorList>
    </citation>
    <scope>NUCLEOTIDE SEQUENCE [LARGE SCALE GENOMIC DNA]</scope>
    <source>
        <strain evidence="3 4">RP-3-11</strain>
    </source>
</reference>
<keyword evidence="4" id="KW-1185">Reference proteome</keyword>
<protein>
    <submittedName>
        <fullName evidence="3">Uncharacterized protein</fullName>
    </submittedName>
</protein>
<name>A0A4R0P5D9_9SPHI</name>
<sequence>MKKITLITAIACATLAGDATAQTVTPQQENKTATAAKKTTVVKKKVAAKKSTPKKPVKKKISRMVGRTGRASG</sequence>
<dbReference type="RefSeq" id="WP_131556571.1">
    <property type="nucleotide sequence ID" value="NZ_SJSN01000002.1"/>
</dbReference>
<comment type="caution">
    <text evidence="3">The sequence shown here is derived from an EMBL/GenBank/DDBJ whole genome shotgun (WGS) entry which is preliminary data.</text>
</comment>
<dbReference type="Proteomes" id="UP000291485">
    <property type="component" value="Unassembled WGS sequence"/>
</dbReference>
<evidence type="ECO:0000313" key="4">
    <source>
        <dbReference type="Proteomes" id="UP000291485"/>
    </source>
</evidence>
<organism evidence="3 4">
    <name type="scientific">Pedobacter frigidisoli</name>
    <dbReference type="NCBI Taxonomy" id="2530455"/>
    <lineage>
        <taxon>Bacteria</taxon>
        <taxon>Pseudomonadati</taxon>
        <taxon>Bacteroidota</taxon>
        <taxon>Sphingobacteriia</taxon>
        <taxon>Sphingobacteriales</taxon>
        <taxon>Sphingobacteriaceae</taxon>
        <taxon>Pedobacter</taxon>
    </lineage>
</organism>
<evidence type="ECO:0000313" key="3">
    <source>
        <dbReference type="EMBL" id="TCD12091.1"/>
    </source>
</evidence>
<gene>
    <name evidence="3" type="ORF">EZ449_03480</name>
</gene>
<dbReference type="AlphaFoldDB" id="A0A4R0P5D9"/>
<feature type="compositionally biased region" description="Basic residues" evidence="1">
    <location>
        <begin position="44"/>
        <end position="62"/>
    </location>
</feature>
<keyword evidence="2" id="KW-0732">Signal</keyword>
<feature type="region of interest" description="Disordered" evidence="1">
    <location>
        <begin position="44"/>
        <end position="73"/>
    </location>
</feature>
<evidence type="ECO:0000256" key="1">
    <source>
        <dbReference type="SAM" id="MobiDB-lite"/>
    </source>
</evidence>
<accession>A0A4R0P5D9</accession>
<feature type="signal peptide" evidence="2">
    <location>
        <begin position="1"/>
        <end position="21"/>
    </location>
</feature>
<feature type="chain" id="PRO_5020317371" evidence="2">
    <location>
        <begin position="22"/>
        <end position="73"/>
    </location>
</feature>